<dbReference type="InterPro" id="IPR011009">
    <property type="entry name" value="Kinase-like_dom_sf"/>
</dbReference>
<accession>A0A8J3QYH0</accession>
<dbReference type="RefSeq" id="WP_203922670.1">
    <property type="nucleotide sequence ID" value="NZ_BONZ01000077.1"/>
</dbReference>
<protein>
    <recommendedName>
        <fullName evidence="1">Aminoglycoside phosphotransferase domain-containing protein</fullName>
    </recommendedName>
</protein>
<keyword evidence="3" id="KW-1185">Reference proteome</keyword>
<dbReference type="AlphaFoldDB" id="A0A8J3QYH0"/>
<dbReference type="EMBL" id="BONZ01000077">
    <property type="protein sequence ID" value="GIH19203.1"/>
    <property type="molecule type" value="Genomic_DNA"/>
</dbReference>
<feature type="domain" description="Aminoglycoside phosphotransferase" evidence="1">
    <location>
        <begin position="31"/>
        <end position="262"/>
    </location>
</feature>
<dbReference type="PANTHER" id="PTHR21310:SF42">
    <property type="entry name" value="BIFUNCTIONAL AAC_APH"/>
    <property type="match status" value="1"/>
</dbReference>
<dbReference type="InterPro" id="IPR051678">
    <property type="entry name" value="AGP_Transferase"/>
</dbReference>
<dbReference type="PANTHER" id="PTHR21310">
    <property type="entry name" value="AMINOGLYCOSIDE PHOSPHOTRANSFERASE-RELATED-RELATED"/>
    <property type="match status" value="1"/>
</dbReference>
<gene>
    <name evidence="2" type="ORF">Raf01_73750</name>
</gene>
<evidence type="ECO:0000313" key="2">
    <source>
        <dbReference type="EMBL" id="GIH19203.1"/>
    </source>
</evidence>
<name>A0A8J3QYH0_9ACTN</name>
<organism evidence="2 3">
    <name type="scientific">Rugosimonospora africana</name>
    <dbReference type="NCBI Taxonomy" id="556532"/>
    <lineage>
        <taxon>Bacteria</taxon>
        <taxon>Bacillati</taxon>
        <taxon>Actinomycetota</taxon>
        <taxon>Actinomycetes</taxon>
        <taxon>Micromonosporales</taxon>
        <taxon>Micromonosporaceae</taxon>
        <taxon>Rugosimonospora</taxon>
    </lineage>
</organism>
<sequence length="295" mass="32722">MDRPVADIAIDEDLVARLIEAQHPDLAGPLTLVGNGWDNTLYRLGDDLCVRLPRRRVAAELILNEQRWLPVLAGRLHIPVPVPVRVGVPTDWYPWPWSITRWRAGRPASDLPPHERGGLVADLARFMADLHVPAPGDAPHNPVRGVPLSSRTRAVYERLASGAIPHAERLRTLWDRLVTVPGWAGPPLWLHGDPHPANLLVEHGRLAAVIDFGDLTAGDPATDLAAAWLVFDAEDRRAFRARLDERSGSTYDADTWDRARGWALNMGTAVLLHEAEHPRMAGVGRHTIDQVLRET</sequence>
<dbReference type="InterPro" id="IPR002575">
    <property type="entry name" value="Aminoglycoside_PTrfase"/>
</dbReference>
<dbReference type="Pfam" id="PF01636">
    <property type="entry name" value="APH"/>
    <property type="match status" value="1"/>
</dbReference>
<comment type="caution">
    <text evidence="2">The sequence shown here is derived from an EMBL/GenBank/DDBJ whole genome shotgun (WGS) entry which is preliminary data.</text>
</comment>
<dbReference type="CDD" id="cd05155">
    <property type="entry name" value="APH_ChoK_like_1"/>
    <property type="match status" value="1"/>
</dbReference>
<reference evidence="2" key="1">
    <citation type="submission" date="2021-01" db="EMBL/GenBank/DDBJ databases">
        <title>Whole genome shotgun sequence of Rugosimonospora africana NBRC 104875.</title>
        <authorList>
            <person name="Komaki H."/>
            <person name="Tamura T."/>
        </authorList>
    </citation>
    <scope>NUCLEOTIDE SEQUENCE</scope>
    <source>
        <strain evidence="2">NBRC 104875</strain>
    </source>
</reference>
<dbReference type="Gene3D" id="3.90.1200.10">
    <property type="match status" value="1"/>
</dbReference>
<evidence type="ECO:0000259" key="1">
    <source>
        <dbReference type="Pfam" id="PF01636"/>
    </source>
</evidence>
<proteinExistence type="predicted"/>
<evidence type="ECO:0000313" key="3">
    <source>
        <dbReference type="Proteomes" id="UP000642748"/>
    </source>
</evidence>
<dbReference type="Proteomes" id="UP000642748">
    <property type="component" value="Unassembled WGS sequence"/>
</dbReference>
<dbReference type="Gene3D" id="3.30.200.20">
    <property type="entry name" value="Phosphorylase Kinase, domain 1"/>
    <property type="match status" value="1"/>
</dbReference>
<dbReference type="SUPFAM" id="SSF56112">
    <property type="entry name" value="Protein kinase-like (PK-like)"/>
    <property type="match status" value="1"/>
</dbReference>